<gene>
    <name evidence="2" type="ORF">GIL414_LOCUS26832</name>
    <name evidence="3" type="ORF">SMN809_LOCUS27315</name>
</gene>
<proteinExistence type="predicted"/>
<protein>
    <submittedName>
        <fullName evidence="2">Uncharacterized protein</fullName>
    </submittedName>
</protein>
<feature type="region of interest" description="Disordered" evidence="1">
    <location>
        <begin position="18"/>
        <end position="44"/>
    </location>
</feature>
<evidence type="ECO:0000313" key="3">
    <source>
        <dbReference type="EMBL" id="CAF4329604.1"/>
    </source>
</evidence>
<feature type="compositionally biased region" description="Basic residues" evidence="1">
    <location>
        <begin position="234"/>
        <end position="247"/>
    </location>
</feature>
<dbReference type="AlphaFoldDB" id="A0A8S2UMG0"/>
<dbReference type="EMBL" id="CAJOBI010042175">
    <property type="protein sequence ID" value="CAF4329604.1"/>
    <property type="molecule type" value="Genomic_DNA"/>
</dbReference>
<evidence type="ECO:0000313" key="4">
    <source>
        <dbReference type="Proteomes" id="UP000681720"/>
    </source>
</evidence>
<dbReference type="Proteomes" id="UP000681720">
    <property type="component" value="Unassembled WGS sequence"/>
</dbReference>
<organism evidence="2 4">
    <name type="scientific">Rotaria magnacalcarata</name>
    <dbReference type="NCBI Taxonomy" id="392030"/>
    <lineage>
        <taxon>Eukaryota</taxon>
        <taxon>Metazoa</taxon>
        <taxon>Spiralia</taxon>
        <taxon>Gnathifera</taxon>
        <taxon>Rotifera</taxon>
        <taxon>Eurotatoria</taxon>
        <taxon>Bdelloidea</taxon>
        <taxon>Philodinida</taxon>
        <taxon>Philodinidae</taxon>
        <taxon>Rotaria</taxon>
    </lineage>
</organism>
<comment type="caution">
    <text evidence="2">The sequence shown here is derived from an EMBL/GenBank/DDBJ whole genome shotgun (WGS) entry which is preliminary data.</text>
</comment>
<name>A0A8S2UMG0_9BILA</name>
<evidence type="ECO:0000313" key="2">
    <source>
        <dbReference type="EMBL" id="CAF4324293.1"/>
    </source>
</evidence>
<feature type="compositionally biased region" description="Polar residues" evidence="1">
    <location>
        <begin position="190"/>
        <end position="207"/>
    </location>
</feature>
<reference evidence="2" key="1">
    <citation type="submission" date="2021-02" db="EMBL/GenBank/DDBJ databases">
        <authorList>
            <person name="Nowell W R."/>
        </authorList>
    </citation>
    <scope>NUCLEOTIDE SEQUENCE</scope>
</reference>
<dbReference type="Proteomes" id="UP000676336">
    <property type="component" value="Unassembled WGS sequence"/>
</dbReference>
<feature type="non-terminal residue" evidence="2">
    <location>
        <position position="256"/>
    </location>
</feature>
<evidence type="ECO:0000256" key="1">
    <source>
        <dbReference type="SAM" id="MobiDB-lite"/>
    </source>
</evidence>
<feature type="compositionally biased region" description="Basic residues" evidence="1">
    <location>
        <begin position="208"/>
        <end position="225"/>
    </location>
</feature>
<feature type="compositionally biased region" description="Pro residues" evidence="1">
    <location>
        <begin position="33"/>
        <end position="44"/>
    </location>
</feature>
<sequence>MTDDQTINFVIDMDIESPSSQGLYDHDERFRVPTPPQPPPPTIPSMPETIFTQPLASFIFNHTLSNESNKIFDNINYNALCQKSIVEFKQQYQPNDILLPDSNAIKMSESKLIPSEETVFQTCLGQFELSSSSSENNSIDNNHSLPINKNIQQEENIPLSIIQNSSINTTNDPSRSLDEFVRLLTQEAYTSKSTSSIKNQNNNNRSYNHAHHRHQREQQRRRKRSFQGNDNKTKKSLSNRFNSRRLHSPPSNNRTR</sequence>
<accession>A0A8S2UMG0</accession>
<feature type="region of interest" description="Disordered" evidence="1">
    <location>
        <begin position="190"/>
        <end position="256"/>
    </location>
</feature>
<dbReference type="EMBL" id="CAJOBJ010040602">
    <property type="protein sequence ID" value="CAF4324293.1"/>
    <property type="molecule type" value="Genomic_DNA"/>
</dbReference>